<evidence type="ECO:0000256" key="5">
    <source>
        <dbReference type="ARBA" id="ARBA00022692"/>
    </source>
</evidence>
<dbReference type="Pfam" id="PF02321">
    <property type="entry name" value="OEP"/>
    <property type="match status" value="1"/>
</dbReference>
<comment type="subcellular location">
    <subcellularLocation>
        <location evidence="1">Cell outer membrane</location>
    </subcellularLocation>
</comment>
<dbReference type="SUPFAM" id="SSF56954">
    <property type="entry name" value="Outer membrane efflux proteins (OEP)"/>
    <property type="match status" value="1"/>
</dbReference>
<keyword evidence="7" id="KW-0998">Cell outer membrane</keyword>
<dbReference type="AlphaFoldDB" id="I4B417"/>
<evidence type="ECO:0000256" key="4">
    <source>
        <dbReference type="ARBA" id="ARBA00022452"/>
    </source>
</evidence>
<sequence length="452" mass="50515">MNVFSASISRFGAAALALSAVAFIPLHAEKPIRFSEGLTQLLKNNAKILESKAQILSYSAYQTEASAMDYPTLSLLTFVAPIFESRGNAAASQDNFNKWGPYIRGELTVVYPVFSFGRIADAKQAAASAVEGARQLHESQINKSIFDYKQLYLQIILLNRYKAVLDDAGEKMRAVLSRAEKLYKKGTGEVQRKDLTRLKLFALELERFGAEWLANKKSAGLALGHFLGERESLLVLEQDFPRIEDATRSLEALIAESQEKNPELKAVAAGLRARRHQVEMEKGGYLPVLFLAGRSEINYTDLRDSQQSSYAFDPFNRNWFAVVFGAKWDIDFGNTKAKVQRAQAELEKMQAKQSEALTGLPLKVAMAMWEFEKFKFQSEIVQSKYKEANKWALSEMTAYTTGTGSAKDLIEALGAQLMTEKESAEMEYNLCLAAAKLAMEIGDQNTLGQWRE</sequence>
<dbReference type="RefSeq" id="WP_014802538.1">
    <property type="nucleotide sequence ID" value="NC_018020.1"/>
</dbReference>
<dbReference type="Gene3D" id="1.20.1600.10">
    <property type="entry name" value="Outer membrane efflux proteins (OEP)"/>
    <property type="match status" value="1"/>
</dbReference>
<keyword evidence="5" id="KW-0812">Transmembrane</keyword>
<gene>
    <name evidence="8" type="ordered locus">Turpa_1376</name>
</gene>
<keyword evidence="3" id="KW-0813">Transport</keyword>
<name>I4B417_TURPD</name>
<evidence type="ECO:0000313" key="9">
    <source>
        <dbReference type="Proteomes" id="UP000006048"/>
    </source>
</evidence>
<evidence type="ECO:0000256" key="6">
    <source>
        <dbReference type="ARBA" id="ARBA00023136"/>
    </source>
</evidence>
<dbReference type="GO" id="GO:0015288">
    <property type="term" value="F:porin activity"/>
    <property type="evidence" value="ECO:0007669"/>
    <property type="project" value="TreeGrafter"/>
</dbReference>
<dbReference type="KEGG" id="tpx:Turpa_1376"/>
<dbReference type="STRING" id="869212.Turpa_1376"/>
<evidence type="ECO:0008006" key="10">
    <source>
        <dbReference type="Google" id="ProtNLM"/>
    </source>
</evidence>
<dbReference type="PANTHER" id="PTHR30026:SF13">
    <property type="entry name" value="MEMBRANE EFFLUX PROTEIN, PUTATIVE-RELATED"/>
    <property type="match status" value="1"/>
</dbReference>
<protein>
    <recommendedName>
        <fullName evidence="10">Outer membrane efflux protein</fullName>
    </recommendedName>
</protein>
<dbReference type="InterPro" id="IPR003423">
    <property type="entry name" value="OMP_efflux"/>
</dbReference>
<proteinExistence type="inferred from homology"/>
<dbReference type="PANTHER" id="PTHR30026">
    <property type="entry name" value="OUTER MEMBRANE PROTEIN TOLC"/>
    <property type="match status" value="1"/>
</dbReference>
<dbReference type="GO" id="GO:1990281">
    <property type="term" value="C:efflux pump complex"/>
    <property type="evidence" value="ECO:0007669"/>
    <property type="project" value="TreeGrafter"/>
</dbReference>
<dbReference type="EMBL" id="CP002959">
    <property type="protein sequence ID" value="AFM12024.1"/>
    <property type="molecule type" value="Genomic_DNA"/>
</dbReference>
<reference evidence="8 9" key="1">
    <citation type="submission" date="2012-06" db="EMBL/GenBank/DDBJ databases">
        <title>The complete chromosome of genome of Turneriella parva DSM 21527.</title>
        <authorList>
            <consortium name="US DOE Joint Genome Institute (JGI-PGF)"/>
            <person name="Lucas S."/>
            <person name="Han J."/>
            <person name="Lapidus A."/>
            <person name="Bruce D."/>
            <person name="Goodwin L."/>
            <person name="Pitluck S."/>
            <person name="Peters L."/>
            <person name="Kyrpides N."/>
            <person name="Mavromatis K."/>
            <person name="Ivanova N."/>
            <person name="Mikhailova N."/>
            <person name="Chertkov O."/>
            <person name="Detter J.C."/>
            <person name="Tapia R."/>
            <person name="Han C."/>
            <person name="Land M."/>
            <person name="Hauser L."/>
            <person name="Markowitz V."/>
            <person name="Cheng J.-F."/>
            <person name="Hugenholtz P."/>
            <person name="Woyke T."/>
            <person name="Wu D."/>
            <person name="Gronow S."/>
            <person name="Wellnitz S."/>
            <person name="Brambilla E."/>
            <person name="Klenk H.-P."/>
            <person name="Eisen J.A."/>
        </authorList>
    </citation>
    <scope>NUCLEOTIDE SEQUENCE [LARGE SCALE GENOMIC DNA]</scope>
    <source>
        <strain evidence="9">ATCC BAA-1111 / DSM 21527 / NCTC 11395 / H</strain>
    </source>
</reference>
<comment type="similarity">
    <text evidence="2">Belongs to the outer membrane factor (OMF) (TC 1.B.17) family.</text>
</comment>
<keyword evidence="9" id="KW-1185">Reference proteome</keyword>
<keyword evidence="4" id="KW-1134">Transmembrane beta strand</keyword>
<accession>I4B417</accession>
<evidence type="ECO:0000256" key="7">
    <source>
        <dbReference type="ARBA" id="ARBA00023237"/>
    </source>
</evidence>
<evidence type="ECO:0000256" key="2">
    <source>
        <dbReference type="ARBA" id="ARBA00007613"/>
    </source>
</evidence>
<organism evidence="8 9">
    <name type="scientific">Turneriella parva (strain ATCC BAA-1111 / DSM 21527 / NCTC 11395 / H)</name>
    <name type="common">Leptospira parva</name>
    <dbReference type="NCBI Taxonomy" id="869212"/>
    <lineage>
        <taxon>Bacteria</taxon>
        <taxon>Pseudomonadati</taxon>
        <taxon>Spirochaetota</taxon>
        <taxon>Spirochaetia</taxon>
        <taxon>Leptospirales</taxon>
        <taxon>Leptospiraceae</taxon>
        <taxon>Turneriella</taxon>
    </lineage>
</organism>
<dbReference type="GO" id="GO:0015562">
    <property type="term" value="F:efflux transmembrane transporter activity"/>
    <property type="evidence" value="ECO:0007669"/>
    <property type="project" value="InterPro"/>
</dbReference>
<dbReference type="GO" id="GO:0009279">
    <property type="term" value="C:cell outer membrane"/>
    <property type="evidence" value="ECO:0007669"/>
    <property type="project" value="UniProtKB-SubCell"/>
</dbReference>
<evidence type="ECO:0000256" key="3">
    <source>
        <dbReference type="ARBA" id="ARBA00022448"/>
    </source>
</evidence>
<dbReference type="InterPro" id="IPR051906">
    <property type="entry name" value="TolC-like"/>
</dbReference>
<evidence type="ECO:0000313" key="8">
    <source>
        <dbReference type="EMBL" id="AFM12024.1"/>
    </source>
</evidence>
<keyword evidence="6" id="KW-0472">Membrane</keyword>
<dbReference type="Proteomes" id="UP000006048">
    <property type="component" value="Chromosome"/>
</dbReference>
<dbReference type="OrthoDB" id="1522506at2"/>
<dbReference type="HOGENOM" id="CLU_037851_0_0_12"/>
<evidence type="ECO:0000256" key="1">
    <source>
        <dbReference type="ARBA" id="ARBA00004442"/>
    </source>
</evidence>